<reference evidence="2 3" key="1">
    <citation type="journal article" date="2019" name="Int. J. Syst. Evol. Microbiol.">
        <title>The Global Catalogue of Microorganisms (GCM) 10K type strain sequencing project: providing services to taxonomists for standard genome sequencing and annotation.</title>
        <authorList>
            <consortium name="The Broad Institute Genomics Platform"/>
            <consortium name="The Broad Institute Genome Sequencing Center for Infectious Disease"/>
            <person name="Wu L."/>
            <person name="Ma J."/>
        </authorList>
    </citation>
    <scope>NUCLEOTIDE SEQUENCE [LARGE SCALE GENOMIC DNA]</scope>
    <source>
        <strain evidence="2 3">JCM 16002</strain>
    </source>
</reference>
<feature type="compositionally biased region" description="Pro residues" evidence="1">
    <location>
        <begin position="41"/>
        <end position="56"/>
    </location>
</feature>
<comment type="caution">
    <text evidence="2">The sequence shown here is derived from an EMBL/GenBank/DDBJ whole genome shotgun (WGS) entry which is preliminary data.</text>
</comment>
<keyword evidence="3" id="KW-1185">Reference proteome</keyword>
<name>A0ABN2I3H5_9ACTN</name>
<feature type="region of interest" description="Disordered" evidence="1">
    <location>
        <begin position="311"/>
        <end position="342"/>
    </location>
</feature>
<evidence type="ECO:0000256" key="1">
    <source>
        <dbReference type="SAM" id="MobiDB-lite"/>
    </source>
</evidence>
<evidence type="ECO:0000313" key="2">
    <source>
        <dbReference type="EMBL" id="GAA1697878.1"/>
    </source>
</evidence>
<feature type="region of interest" description="Disordered" evidence="1">
    <location>
        <begin position="28"/>
        <end position="70"/>
    </location>
</feature>
<proteinExistence type="predicted"/>
<gene>
    <name evidence="2" type="ORF">GCM10009831_02490</name>
</gene>
<accession>A0ABN2I3H5</accession>
<dbReference type="Proteomes" id="UP001500383">
    <property type="component" value="Unassembled WGS sequence"/>
</dbReference>
<sequence length="342" mass="34402">MRSLSLLVVLAVATAGCARFDDRLEAPFTPAPGPGMGAAPPSSPPGPPPPTSPPRPGEQDAPPETGPCVDPDPAVIATCLEPVVAVAGLGERALVAESTGGVKIVSVDGPPEDFGRVDPRGGRVAAVAPSPDFAQDRLVYLLVVGDGPSRVERLARGDAPRTVAELAPAETGGLAFVDDVLTVGVGSELLRYPGFRGIGTADDPEVVARDLGRVSGLCTHGSDLYLSAVTDRGAVIRSADRIIWTWPDQRSAGGCAAAEDSLALALPDGERADTLPLAGGAARGQPEALAEGRYGRITGLAAVGDGVLLGGTTNTQGGSPVPTDDRAVILPQTGGGGGDART</sequence>
<feature type="compositionally biased region" description="Gly residues" evidence="1">
    <location>
        <begin position="333"/>
        <end position="342"/>
    </location>
</feature>
<dbReference type="EMBL" id="BAAAQG010000002">
    <property type="protein sequence ID" value="GAA1697878.1"/>
    <property type="molecule type" value="Genomic_DNA"/>
</dbReference>
<dbReference type="InterPro" id="IPR011041">
    <property type="entry name" value="Quinoprot_gluc/sorb_DH_b-prop"/>
</dbReference>
<dbReference type="SUPFAM" id="SSF50952">
    <property type="entry name" value="Soluble quinoprotein glucose dehydrogenase"/>
    <property type="match status" value="1"/>
</dbReference>
<organism evidence="2 3">
    <name type="scientific">Dietzia cercidiphylli</name>
    <dbReference type="NCBI Taxonomy" id="498199"/>
    <lineage>
        <taxon>Bacteria</taxon>
        <taxon>Bacillati</taxon>
        <taxon>Actinomycetota</taxon>
        <taxon>Actinomycetes</taxon>
        <taxon>Mycobacteriales</taxon>
        <taxon>Dietziaceae</taxon>
        <taxon>Dietzia</taxon>
    </lineage>
</organism>
<protein>
    <submittedName>
        <fullName evidence="2">PQQ-dependent sugar dehydrogenase</fullName>
    </submittedName>
</protein>
<dbReference type="PROSITE" id="PS51257">
    <property type="entry name" value="PROKAR_LIPOPROTEIN"/>
    <property type="match status" value="1"/>
</dbReference>
<dbReference type="RefSeq" id="WP_344390085.1">
    <property type="nucleotide sequence ID" value="NZ_BAAAQG010000002.1"/>
</dbReference>
<evidence type="ECO:0000313" key="3">
    <source>
        <dbReference type="Proteomes" id="UP001500383"/>
    </source>
</evidence>